<dbReference type="InterPro" id="IPR041614">
    <property type="entry name" value="DprA_WH"/>
</dbReference>
<dbReference type="Proteomes" id="UP000193224">
    <property type="component" value="Unassembled WGS sequence"/>
</dbReference>
<feature type="domain" description="DprA winged helix" evidence="3">
    <location>
        <begin position="317"/>
        <end position="376"/>
    </location>
</feature>
<dbReference type="EMBL" id="FWXB01000001">
    <property type="protein sequence ID" value="SMC10690.1"/>
    <property type="molecule type" value="Genomic_DNA"/>
</dbReference>
<dbReference type="SUPFAM" id="SSF102405">
    <property type="entry name" value="MCP/YpsA-like"/>
    <property type="match status" value="1"/>
</dbReference>
<evidence type="ECO:0000313" key="4">
    <source>
        <dbReference type="EMBL" id="SMC10690.1"/>
    </source>
</evidence>
<dbReference type="RefSeq" id="WP_085798628.1">
    <property type="nucleotide sequence ID" value="NZ_FWXB01000001.1"/>
</dbReference>
<reference evidence="4 5" key="1">
    <citation type="submission" date="2017-03" db="EMBL/GenBank/DDBJ databases">
        <authorList>
            <person name="Afonso C.L."/>
            <person name="Miller P.J."/>
            <person name="Scott M.A."/>
            <person name="Spackman E."/>
            <person name="Goraichik I."/>
            <person name="Dimitrov K.M."/>
            <person name="Suarez D.L."/>
            <person name="Swayne D.E."/>
        </authorList>
    </citation>
    <scope>NUCLEOTIDE SEQUENCE [LARGE SCALE GENOMIC DNA]</scope>
    <source>
        <strain evidence="4 5">CECT 7745</strain>
    </source>
</reference>
<name>A0A1X7BME5_9RHOB</name>
<dbReference type="Pfam" id="PF21102">
    <property type="entry name" value="DprA_N"/>
    <property type="match status" value="1"/>
</dbReference>
<keyword evidence="5" id="KW-1185">Reference proteome</keyword>
<dbReference type="Pfam" id="PF02481">
    <property type="entry name" value="DNA_processg_A"/>
    <property type="match status" value="1"/>
</dbReference>
<dbReference type="PANTHER" id="PTHR43022:SF1">
    <property type="entry name" value="PROTEIN SMF"/>
    <property type="match status" value="1"/>
</dbReference>
<proteinExistence type="inferred from homology"/>
<dbReference type="InterPro" id="IPR057666">
    <property type="entry name" value="DrpA_SLOG"/>
</dbReference>
<comment type="similarity">
    <text evidence="1">Belongs to the DprA/Smf family.</text>
</comment>
<sequence>MTEDLQHPSTHPPLPPTTEDDRISWLRLLRSRRVGPSTFFRLMNEHGAANAALEALPEIARAAGVEGYEICPEGVVLAEIRSAKAAGAHLLCAGDPDYPSDLLQVCDAPPLLWAIGDTSILSRPMIALVGARNASSLGVRMARALATDLGERGYVIVSGMARGIDTAGHQAALGTGTIAVLGGGVDVMYPAENTLLAQEIAQNGLRLSEQPMGLTPQARHFPRRNRIISGMTRATIVVEAAAKSGSLITARNALDQGREVLSVPGHPFDARAAGCNMLIRDGARLVRNADDVIEALPAINLDQQPNLPLALTPKPPASDRSLRETGDLHNEILNRLGPSPVSEDQLIRDLAAPARRVSPILVDLELEGRIKRQAGGLLALAD</sequence>
<dbReference type="PANTHER" id="PTHR43022">
    <property type="entry name" value="PROTEIN SMF"/>
    <property type="match status" value="1"/>
</dbReference>
<evidence type="ECO:0000259" key="2">
    <source>
        <dbReference type="Pfam" id="PF02481"/>
    </source>
</evidence>
<evidence type="ECO:0000259" key="3">
    <source>
        <dbReference type="Pfam" id="PF17782"/>
    </source>
</evidence>
<evidence type="ECO:0000313" key="5">
    <source>
        <dbReference type="Proteomes" id="UP000193224"/>
    </source>
</evidence>
<dbReference type="NCBIfam" id="TIGR00732">
    <property type="entry name" value="dprA"/>
    <property type="match status" value="1"/>
</dbReference>
<dbReference type="InterPro" id="IPR003488">
    <property type="entry name" value="DprA"/>
</dbReference>
<gene>
    <name evidence="4" type="ORF">ROA7745_00497</name>
</gene>
<organism evidence="4 5">
    <name type="scientific">Roseovarius aestuarii</name>
    <dbReference type="NCBI Taxonomy" id="475083"/>
    <lineage>
        <taxon>Bacteria</taxon>
        <taxon>Pseudomonadati</taxon>
        <taxon>Pseudomonadota</taxon>
        <taxon>Alphaproteobacteria</taxon>
        <taxon>Rhodobacterales</taxon>
        <taxon>Roseobacteraceae</taxon>
        <taxon>Roseovarius</taxon>
    </lineage>
</organism>
<dbReference type="Gene3D" id="1.10.10.10">
    <property type="entry name" value="Winged helix-like DNA-binding domain superfamily/Winged helix DNA-binding domain"/>
    <property type="match status" value="1"/>
</dbReference>
<dbReference type="Pfam" id="PF17782">
    <property type="entry name" value="WHD_DprA"/>
    <property type="match status" value="1"/>
</dbReference>
<dbReference type="GO" id="GO:0009294">
    <property type="term" value="P:DNA-mediated transformation"/>
    <property type="evidence" value="ECO:0007669"/>
    <property type="project" value="InterPro"/>
</dbReference>
<dbReference type="AlphaFoldDB" id="A0A1X7BME5"/>
<dbReference type="Gene3D" id="3.40.50.450">
    <property type="match status" value="1"/>
</dbReference>
<feature type="domain" description="Smf/DprA SLOG" evidence="2">
    <location>
        <begin position="90"/>
        <end position="296"/>
    </location>
</feature>
<dbReference type="InterPro" id="IPR036388">
    <property type="entry name" value="WH-like_DNA-bd_sf"/>
</dbReference>
<protein>
    <submittedName>
        <fullName evidence="4">Uncharacterized protein</fullName>
    </submittedName>
</protein>
<evidence type="ECO:0000256" key="1">
    <source>
        <dbReference type="ARBA" id="ARBA00006525"/>
    </source>
</evidence>
<accession>A0A1X7BME5</accession>
<dbReference type="OrthoDB" id="9785707at2"/>